<dbReference type="Proteomes" id="UP000594464">
    <property type="component" value="Chromosome"/>
</dbReference>
<name>A0A7T0C299_9BACT</name>
<dbReference type="NCBIfam" id="TIGR01686">
    <property type="entry name" value="FkbH"/>
    <property type="match status" value="1"/>
</dbReference>
<dbReference type="GO" id="GO:0016788">
    <property type="term" value="F:hydrolase activity, acting on ester bonds"/>
    <property type="evidence" value="ECO:0007669"/>
    <property type="project" value="UniProtKB-ARBA"/>
</dbReference>
<dbReference type="InterPro" id="IPR036514">
    <property type="entry name" value="SGNH_hydro_sf"/>
</dbReference>
<feature type="domain" description="BF1531-like N-terminal" evidence="1">
    <location>
        <begin position="74"/>
        <end position="251"/>
    </location>
</feature>
<dbReference type="AlphaFoldDB" id="A0A7T0C299"/>
<protein>
    <submittedName>
        <fullName evidence="2">HAD-IIIC family phosphatase</fullName>
    </submittedName>
</protein>
<evidence type="ECO:0000313" key="3">
    <source>
        <dbReference type="Proteomes" id="UP000594464"/>
    </source>
</evidence>
<dbReference type="InterPro" id="IPR023214">
    <property type="entry name" value="HAD_sf"/>
</dbReference>
<evidence type="ECO:0000259" key="1">
    <source>
        <dbReference type="Pfam" id="PF21211"/>
    </source>
</evidence>
<dbReference type="InterPro" id="IPR010037">
    <property type="entry name" value="FkbH_domain"/>
</dbReference>
<dbReference type="InterPro" id="IPR049369">
    <property type="entry name" value="BF1531-like_N"/>
</dbReference>
<dbReference type="InterPro" id="IPR010033">
    <property type="entry name" value="HAD_SF_ppase_IIIC"/>
</dbReference>
<dbReference type="SUPFAM" id="SSF56784">
    <property type="entry name" value="HAD-like"/>
    <property type="match status" value="1"/>
</dbReference>
<reference evidence="3" key="1">
    <citation type="submission" date="2020-02" db="EMBL/GenBank/DDBJ databases">
        <title>Genomic and physiological characterization of two novel Nitrospinaceae genera.</title>
        <authorList>
            <person name="Mueller A.J."/>
            <person name="Jung M.-Y."/>
            <person name="Strachan C.R."/>
            <person name="Herbold C.W."/>
            <person name="Kirkegaard R.H."/>
            <person name="Daims H."/>
        </authorList>
    </citation>
    <scope>NUCLEOTIDE SEQUENCE [LARGE SCALE GENOMIC DNA]</scope>
</reference>
<dbReference type="InterPro" id="IPR036412">
    <property type="entry name" value="HAD-like_sf"/>
</dbReference>
<dbReference type="Gene3D" id="3.40.50.1000">
    <property type="entry name" value="HAD superfamily/HAD-like"/>
    <property type="match status" value="1"/>
</dbReference>
<evidence type="ECO:0000313" key="2">
    <source>
        <dbReference type="EMBL" id="QPJ65213.1"/>
    </source>
</evidence>
<dbReference type="KEGG" id="nva:G3M78_07345"/>
<dbReference type="NCBIfam" id="TIGR01681">
    <property type="entry name" value="HAD-SF-IIIC"/>
    <property type="match status" value="1"/>
</dbReference>
<sequence>MLNDFLRELFTGKLSQALQILEQAAKEPVSPASAAMLRLAILQPGHTFMSYQRLFNIWSGWGKPELKPNAVRKKAALITDFTADHFGPMISLFAAAQGVQVETYLPGFDSIEQSVLDPKSPLYENKPDIALLFFSERWLKRYTGSSSLSHQSDLEQAQNALSSLVQALETHSDADILIGNLPGPAYALPGGMVARDELMGWNLAVSRFNEGLTRLSSRRVRVVDLAGAMFSSGGRQSMGRSNYLRARMAYEMQGALAAARELASGIAHVCGKTHRALVSDWDNTLWGGEVAELGSFGVVCGQDSPDALGYYMIQEYLKALPALGVLLAGMSRNDPAVKSIFDDNKDLPLVLNDFASTQLGWNPKSDGISQISKELGFGPEFMVFMDDSLYEIAQVMSMHPYIDVLWAGPDAQGTLERLSQSRLFNAISLSDEDLQRGERAVRLKEQREFKASFANIEEFLSAIQVTLTFVPVNDGIMDRVGQLFQKTNQFNLTTRRHRENDLKRMMDDGAAMYAVSYEDSFGSQGIIAVVNLISDECLMTIESWLMSCRVLNRTVEQAIFSFILGKAEGRRVRGEFRPTEKNGLVKSLYSSLGFSKTGGDDSETEIWLYDPQAADATPPKHFTTIKEL</sequence>
<organism evidence="2 3">
    <name type="scientific">Candidatus Nitrohelix vancouverensis</name>
    <dbReference type="NCBI Taxonomy" id="2705534"/>
    <lineage>
        <taxon>Bacteria</taxon>
        <taxon>Pseudomonadati</taxon>
        <taxon>Nitrospinota/Tectimicrobiota group</taxon>
        <taxon>Nitrospinota</taxon>
        <taxon>Nitrospinia</taxon>
        <taxon>Nitrospinales</taxon>
        <taxon>Nitrospinaceae</taxon>
        <taxon>Candidatus Nitrohelix</taxon>
    </lineage>
</organism>
<dbReference type="Gene3D" id="3.40.50.1110">
    <property type="entry name" value="SGNH hydrolase"/>
    <property type="match status" value="1"/>
</dbReference>
<dbReference type="EMBL" id="CP048620">
    <property type="protein sequence ID" value="QPJ65213.1"/>
    <property type="molecule type" value="Genomic_DNA"/>
</dbReference>
<accession>A0A7T0C299</accession>
<proteinExistence type="predicted"/>
<gene>
    <name evidence="2" type="ORF">G3M78_07345</name>
</gene>
<dbReference type="Pfam" id="PF21211">
    <property type="entry name" value="FkbH_N"/>
    <property type="match status" value="1"/>
</dbReference>